<dbReference type="Proteomes" id="UP000494170">
    <property type="component" value="Unassembled WGS sequence"/>
</dbReference>
<name>A0A6P2I7U5_BURL3</name>
<gene>
    <name evidence="1" type="ORF">BLA6863_01118</name>
</gene>
<sequence length="328" mass="36588">MDPNQVVAELLEAHGGLCALDRLHLPYASADSGPAAKFGLGCELYLASIDRTALREQAIQFLLDYHRMFPERVNEFLRQDARRSVKFSNDLESLIRNDARKESADAGYSTALFGAVDIGLQKDDVAPYQAHVLVSRSNQTDLSFIAAFMPVCDSDHPNDEAMLAAVLRWSAVCRPVHGTAGLTLIYASGMSQNTKYALPLMKRFPGFDFIDGVDFTMEAEAIHNRIKCVNWLTVLGDEIVAELGGLGPMRAALEPTCKIHEYPGGVVIQAGEKPQLGDTTRGDIPEAYRMVARYTKTVRFEAYPSRLFRVPDNLDKKEETLRWIRRFD</sequence>
<dbReference type="Pfam" id="PF11876">
    <property type="entry name" value="TsiV"/>
    <property type="match status" value="1"/>
</dbReference>
<evidence type="ECO:0000313" key="2">
    <source>
        <dbReference type="Proteomes" id="UP000494170"/>
    </source>
</evidence>
<dbReference type="InterPro" id="IPR021815">
    <property type="entry name" value="TsiV"/>
</dbReference>
<dbReference type="AlphaFoldDB" id="A0A6P2I7U5"/>
<dbReference type="RefSeq" id="WP_174938158.1">
    <property type="nucleotide sequence ID" value="NZ_CABVPY010000005.1"/>
</dbReference>
<organism evidence="1 2">
    <name type="scientific">Burkholderia lata (strain ATCC 17760 / DSM 23089 / LMG 22485 / NCIMB 9086 / R18194 / 383)</name>
    <dbReference type="NCBI Taxonomy" id="482957"/>
    <lineage>
        <taxon>Bacteria</taxon>
        <taxon>Pseudomonadati</taxon>
        <taxon>Pseudomonadota</taxon>
        <taxon>Betaproteobacteria</taxon>
        <taxon>Burkholderiales</taxon>
        <taxon>Burkholderiaceae</taxon>
        <taxon>Burkholderia</taxon>
        <taxon>Burkholderia cepacia complex</taxon>
    </lineage>
</organism>
<protein>
    <submittedName>
        <fullName evidence="1">GP30 family protein</fullName>
    </submittedName>
</protein>
<proteinExistence type="predicted"/>
<reference evidence="1 2" key="1">
    <citation type="submission" date="2019-09" db="EMBL/GenBank/DDBJ databases">
        <authorList>
            <person name="Depoorter E."/>
        </authorList>
    </citation>
    <scope>NUCLEOTIDE SEQUENCE [LARGE SCALE GENOMIC DNA]</scope>
    <source>
        <strain evidence="1">LMG 6863</strain>
    </source>
</reference>
<dbReference type="EMBL" id="CABVPY010000005">
    <property type="protein sequence ID" value="VWB26857.1"/>
    <property type="molecule type" value="Genomic_DNA"/>
</dbReference>
<accession>A0A6P2I7U5</accession>
<evidence type="ECO:0000313" key="1">
    <source>
        <dbReference type="EMBL" id="VWB26857.1"/>
    </source>
</evidence>